<dbReference type="Proteomes" id="UP000296374">
    <property type="component" value="Chromosome"/>
</dbReference>
<dbReference type="EMBL" id="CP038439">
    <property type="protein sequence ID" value="QBX35670.1"/>
    <property type="molecule type" value="Genomic_DNA"/>
</dbReference>
<organism evidence="1 2">
    <name type="scientific">Paracoccus liaowanqingii</name>
    <dbReference type="NCBI Taxonomy" id="2560053"/>
    <lineage>
        <taxon>Bacteria</taxon>
        <taxon>Pseudomonadati</taxon>
        <taxon>Pseudomonadota</taxon>
        <taxon>Alphaproteobacteria</taxon>
        <taxon>Rhodobacterales</taxon>
        <taxon>Paracoccaceae</taxon>
        <taxon>Paracoccus</taxon>
    </lineage>
</organism>
<name>A0A4P7HPJ1_9RHOB</name>
<gene>
    <name evidence="1" type="ORF">E4191_13915</name>
</gene>
<dbReference type="SUPFAM" id="SSF54909">
    <property type="entry name" value="Dimeric alpha+beta barrel"/>
    <property type="match status" value="2"/>
</dbReference>
<proteinExistence type="predicted"/>
<dbReference type="AlphaFoldDB" id="A0A4P7HPJ1"/>
<accession>A0A4P7HPJ1</accession>
<evidence type="ECO:0000313" key="2">
    <source>
        <dbReference type="Proteomes" id="UP000296374"/>
    </source>
</evidence>
<sequence>MTYYTGLLLAVPVANRQTYVDHARQAWPMFQRLGALRMVECWAEDVPHGTQTDFHRATQARDDEAPLFSWIEWPDRATADAAGARMAEGQEPEMALMGEMPFDGMRMMWGGFAPILTVGDSRRGAYVQGFVLAVPADARQAYIEMAQGATRMFADLGATFQTECWGEDVPHGKVTDFHRAVQAKPDEVPVFSWVEWPDRATCDAAAAQMAAGMEGHDFPQMPFDGKRMFWGGFTPVVDLP</sequence>
<dbReference type="Pfam" id="PF07237">
    <property type="entry name" value="DUF1428"/>
    <property type="match status" value="2"/>
</dbReference>
<dbReference type="InterPro" id="IPR011008">
    <property type="entry name" value="Dimeric_a/b-barrel"/>
</dbReference>
<reference evidence="2" key="1">
    <citation type="submission" date="2019-03" db="EMBL/GenBank/DDBJ databases">
        <authorList>
            <person name="Li J."/>
        </authorList>
    </citation>
    <scope>NUCLEOTIDE SEQUENCE [LARGE SCALE GENOMIC DNA]</scope>
    <source>
        <strain evidence="2">2251</strain>
    </source>
</reference>
<dbReference type="KEGG" id="plia:E4191_13915"/>
<protein>
    <submittedName>
        <fullName evidence="1">DUF1428 domain-containing protein</fullName>
    </submittedName>
</protein>
<dbReference type="RefSeq" id="WP_135313935.1">
    <property type="nucleotide sequence ID" value="NZ_CP038439.1"/>
</dbReference>
<evidence type="ECO:0000313" key="1">
    <source>
        <dbReference type="EMBL" id="QBX35670.1"/>
    </source>
</evidence>
<dbReference type="InterPro" id="IPR009874">
    <property type="entry name" value="DUF1428"/>
</dbReference>
<dbReference type="Gene3D" id="3.30.70.100">
    <property type="match status" value="2"/>
</dbReference>